<reference evidence="1 2" key="1">
    <citation type="journal article" date="2008" name="Nature">
        <title>The genome of Laccaria bicolor provides insights into mycorrhizal symbiosis.</title>
        <authorList>
            <person name="Martin F."/>
            <person name="Aerts A."/>
            <person name="Ahren D."/>
            <person name="Brun A."/>
            <person name="Danchin E.G.J."/>
            <person name="Duchaussoy F."/>
            <person name="Gibon J."/>
            <person name="Kohler A."/>
            <person name="Lindquist E."/>
            <person name="Pereda V."/>
            <person name="Salamov A."/>
            <person name="Shapiro H.J."/>
            <person name="Wuyts J."/>
            <person name="Blaudez D."/>
            <person name="Buee M."/>
            <person name="Brokstein P."/>
            <person name="Canbaeck B."/>
            <person name="Cohen D."/>
            <person name="Courty P.E."/>
            <person name="Coutinho P.M."/>
            <person name="Delaruelle C."/>
            <person name="Detter J.C."/>
            <person name="Deveau A."/>
            <person name="DiFazio S."/>
            <person name="Duplessis S."/>
            <person name="Fraissinet-Tachet L."/>
            <person name="Lucic E."/>
            <person name="Frey-Klett P."/>
            <person name="Fourrey C."/>
            <person name="Feussner I."/>
            <person name="Gay G."/>
            <person name="Grimwood J."/>
            <person name="Hoegger P.J."/>
            <person name="Jain P."/>
            <person name="Kilaru S."/>
            <person name="Labbe J."/>
            <person name="Lin Y.C."/>
            <person name="Legue V."/>
            <person name="Le Tacon F."/>
            <person name="Marmeisse R."/>
            <person name="Melayah D."/>
            <person name="Montanini B."/>
            <person name="Muratet M."/>
            <person name="Nehls U."/>
            <person name="Niculita-Hirzel H."/>
            <person name="Oudot-Le Secq M.P."/>
            <person name="Peter M."/>
            <person name="Quesneville H."/>
            <person name="Rajashekar B."/>
            <person name="Reich M."/>
            <person name="Rouhier N."/>
            <person name="Schmutz J."/>
            <person name="Yin T."/>
            <person name="Chalot M."/>
            <person name="Henrissat B."/>
            <person name="Kuees U."/>
            <person name="Lucas S."/>
            <person name="Van de Peer Y."/>
            <person name="Podila G.K."/>
            <person name="Polle A."/>
            <person name="Pukkila P.J."/>
            <person name="Richardson P.M."/>
            <person name="Rouze P."/>
            <person name="Sanders I.R."/>
            <person name="Stajich J.E."/>
            <person name="Tunlid A."/>
            <person name="Tuskan G."/>
            <person name="Grigoriev I.V."/>
        </authorList>
    </citation>
    <scope>NUCLEOTIDE SEQUENCE [LARGE SCALE GENOMIC DNA]</scope>
    <source>
        <strain evidence="2">S238N-H82 / ATCC MYA-4686</strain>
    </source>
</reference>
<dbReference type="OrthoDB" id="8068875at2759"/>
<dbReference type="KEGG" id="lbc:LACBIDRAFT_303043"/>
<protein>
    <submittedName>
        <fullName evidence="1">Predicted protein</fullName>
    </submittedName>
</protein>
<sequence>MRRRWDMVKPDGARRGSTFVLSGIARVWGELVSAHTTSLLLVRSTSRHPHPQPTAFLRIDEARIRATRRVIRQTPHFPHHGATRHFPLALPVHQSHIRPHFYHSASPKRIPLFSLSHFISRIPFSDLYVLEQFSATIASSTSTEDKVHLVANLHMFIAPHYSKLGGRSLSIYLRFLANILNALPVSVFDPPREHIPKVAHFEYHSDSDDDEPRPRVSLVSSFNKPQPLPKLDSKTLTRRNKVVAPAHIDSLITSTRSNPDARKELVAFLSALTAV</sequence>
<dbReference type="RefSeq" id="XP_001883849.1">
    <property type="nucleotide sequence ID" value="XM_001883814.1"/>
</dbReference>
<dbReference type="EMBL" id="DS547113">
    <property type="protein sequence ID" value="EDR05291.1"/>
    <property type="molecule type" value="Genomic_DNA"/>
</dbReference>
<dbReference type="GeneID" id="6079536"/>
<organism evidence="2">
    <name type="scientific">Laccaria bicolor (strain S238N-H82 / ATCC MYA-4686)</name>
    <name type="common">Bicoloured deceiver</name>
    <name type="synonym">Laccaria laccata var. bicolor</name>
    <dbReference type="NCBI Taxonomy" id="486041"/>
    <lineage>
        <taxon>Eukaryota</taxon>
        <taxon>Fungi</taxon>
        <taxon>Dikarya</taxon>
        <taxon>Basidiomycota</taxon>
        <taxon>Agaricomycotina</taxon>
        <taxon>Agaricomycetes</taxon>
        <taxon>Agaricomycetidae</taxon>
        <taxon>Agaricales</taxon>
        <taxon>Agaricineae</taxon>
        <taxon>Hydnangiaceae</taxon>
        <taxon>Laccaria</taxon>
    </lineage>
</organism>
<evidence type="ECO:0000313" key="2">
    <source>
        <dbReference type="Proteomes" id="UP000001194"/>
    </source>
</evidence>
<dbReference type="InParanoid" id="B0DIU0"/>
<keyword evidence="2" id="KW-1185">Reference proteome</keyword>
<accession>B0DIU0</accession>
<evidence type="ECO:0000313" key="1">
    <source>
        <dbReference type="EMBL" id="EDR05291.1"/>
    </source>
</evidence>
<gene>
    <name evidence="1" type="ORF">LACBIDRAFT_303043</name>
</gene>
<proteinExistence type="predicted"/>
<name>B0DIU0_LACBS</name>
<dbReference type="AlphaFoldDB" id="B0DIU0"/>
<dbReference type="Proteomes" id="UP000001194">
    <property type="component" value="Unassembled WGS sequence"/>
</dbReference>
<dbReference type="HOGENOM" id="CLU_1012174_0_0_1"/>